<protein>
    <submittedName>
        <fullName evidence="1">Uncharacterized protein</fullName>
    </submittedName>
</protein>
<feature type="non-terminal residue" evidence="1">
    <location>
        <position position="122"/>
    </location>
</feature>
<evidence type="ECO:0000313" key="2">
    <source>
        <dbReference type="Proteomes" id="UP001218188"/>
    </source>
</evidence>
<evidence type="ECO:0000313" key="1">
    <source>
        <dbReference type="EMBL" id="KAJ7032163.1"/>
    </source>
</evidence>
<name>A0AAD6STB8_9AGAR</name>
<sequence>MRGVPKQHTDWLCRRFANRTARLSFGDFVSVTFRIYGGLDQGDPHSGFSYGMYNAQLAKIPRPTNGEHGVVFVDDNTLITVGRTFRITHEKLRDIIERPKGVNRFATTHNALFGPAKYQLLD</sequence>
<reference evidence="1" key="1">
    <citation type="submission" date="2023-03" db="EMBL/GenBank/DDBJ databases">
        <title>Massive genome expansion in bonnet fungi (Mycena s.s.) driven by repeated elements and novel gene families across ecological guilds.</title>
        <authorList>
            <consortium name="Lawrence Berkeley National Laboratory"/>
            <person name="Harder C.B."/>
            <person name="Miyauchi S."/>
            <person name="Viragh M."/>
            <person name="Kuo A."/>
            <person name="Thoen E."/>
            <person name="Andreopoulos B."/>
            <person name="Lu D."/>
            <person name="Skrede I."/>
            <person name="Drula E."/>
            <person name="Henrissat B."/>
            <person name="Morin E."/>
            <person name="Kohler A."/>
            <person name="Barry K."/>
            <person name="LaButti K."/>
            <person name="Morin E."/>
            <person name="Salamov A."/>
            <person name="Lipzen A."/>
            <person name="Mereny Z."/>
            <person name="Hegedus B."/>
            <person name="Baldrian P."/>
            <person name="Stursova M."/>
            <person name="Weitz H."/>
            <person name="Taylor A."/>
            <person name="Grigoriev I.V."/>
            <person name="Nagy L.G."/>
            <person name="Martin F."/>
            <person name="Kauserud H."/>
        </authorList>
    </citation>
    <scope>NUCLEOTIDE SEQUENCE</scope>
    <source>
        <strain evidence="1">CBHHK200</strain>
    </source>
</reference>
<accession>A0AAD6STB8</accession>
<dbReference type="AlphaFoldDB" id="A0AAD6STB8"/>
<comment type="caution">
    <text evidence="1">The sequence shown here is derived from an EMBL/GenBank/DDBJ whole genome shotgun (WGS) entry which is preliminary data.</text>
</comment>
<proteinExistence type="predicted"/>
<dbReference type="EMBL" id="JARJCM010000075">
    <property type="protein sequence ID" value="KAJ7032163.1"/>
    <property type="molecule type" value="Genomic_DNA"/>
</dbReference>
<dbReference type="Proteomes" id="UP001218188">
    <property type="component" value="Unassembled WGS sequence"/>
</dbReference>
<gene>
    <name evidence="1" type="ORF">C8F04DRAFT_883323</name>
</gene>
<organism evidence="1 2">
    <name type="scientific">Mycena alexandri</name>
    <dbReference type="NCBI Taxonomy" id="1745969"/>
    <lineage>
        <taxon>Eukaryota</taxon>
        <taxon>Fungi</taxon>
        <taxon>Dikarya</taxon>
        <taxon>Basidiomycota</taxon>
        <taxon>Agaricomycotina</taxon>
        <taxon>Agaricomycetes</taxon>
        <taxon>Agaricomycetidae</taxon>
        <taxon>Agaricales</taxon>
        <taxon>Marasmiineae</taxon>
        <taxon>Mycenaceae</taxon>
        <taxon>Mycena</taxon>
    </lineage>
</organism>
<keyword evidence="2" id="KW-1185">Reference proteome</keyword>